<dbReference type="PANTHER" id="PTHR33116">
    <property type="entry name" value="REVERSE TRANSCRIPTASE ZINC-BINDING DOMAIN-CONTAINING PROTEIN-RELATED-RELATED"/>
    <property type="match status" value="1"/>
</dbReference>
<evidence type="ECO:0000313" key="3">
    <source>
        <dbReference type="Proteomes" id="UP000236161"/>
    </source>
</evidence>
<keyword evidence="3" id="KW-1185">Reference proteome</keyword>
<dbReference type="PANTHER" id="PTHR33116:SF80">
    <property type="entry name" value="REVERSE TRANSCRIPTASE ZINC-BINDING DOMAIN-CONTAINING PROTEIN"/>
    <property type="match status" value="1"/>
</dbReference>
<keyword evidence="2" id="KW-0378">Hydrolase</keyword>
<dbReference type="EMBL" id="KZ451913">
    <property type="protein sequence ID" value="PKA62829.1"/>
    <property type="molecule type" value="Genomic_DNA"/>
</dbReference>
<accession>A0A2I0B4W8</accession>
<dbReference type="GO" id="GO:0016787">
    <property type="term" value="F:hydrolase activity"/>
    <property type="evidence" value="ECO:0007669"/>
    <property type="project" value="UniProtKB-KW"/>
</dbReference>
<dbReference type="EC" id="3.1.13.-" evidence="2"/>
<protein>
    <submittedName>
        <fullName evidence="2">5'-3' exoribonuclease 2</fullName>
        <ecNumber evidence="2">3.1.13.-</ecNumber>
    </submittedName>
</protein>
<dbReference type="AlphaFoldDB" id="A0A2I0B4W8"/>
<feature type="domain" description="Reverse transcriptase" evidence="1">
    <location>
        <begin position="11"/>
        <end position="149"/>
    </location>
</feature>
<gene>
    <name evidence="2" type="ORF">AXF42_Ash019412</name>
</gene>
<sequence length="221" mass="25405">MIHKITSNCWFSLIINGIQADFFKSIRGFRQGDAICHTLFIIAAEYLSRGLNNLINNYTSISYHFQSPIRVSHLAFADDCIIFCNGTKNSLQKIKNFLNHYESISGQKINVSKSSFICSKKTGKILINNISNITGFNRKYLPISYLGCPIYKGNIKIFFFNNVINKIRNRIFGWEFKLLSKGAKIILINFVLSFIPQYLFHNIPPTKGIIKQLDIIFTKFL</sequence>
<proteinExistence type="predicted"/>
<dbReference type="InterPro" id="IPR043502">
    <property type="entry name" value="DNA/RNA_pol_sf"/>
</dbReference>
<dbReference type="STRING" id="1088818.A0A2I0B4W8"/>
<dbReference type="InterPro" id="IPR000477">
    <property type="entry name" value="RT_dom"/>
</dbReference>
<dbReference type="OrthoDB" id="694708at2759"/>
<name>A0A2I0B4W8_9ASPA</name>
<organism evidence="2 3">
    <name type="scientific">Apostasia shenzhenica</name>
    <dbReference type="NCBI Taxonomy" id="1088818"/>
    <lineage>
        <taxon>Eukaryota</taxon>
        <taxon>Viridiplantae</taxon>
        <taxon>Streptophyta</taxon>
        <taxon>Embryophyta</taxon>
        <taxon>Tracheophyta</taxon>
        <taxon>Spermatophyta</taxon>
        <taxon>Magnoliopsida</taxon>
        <taxon>Liliopsida</taxon>
        <taxon>Asparagales</taxon>
        <taxon>Orchidaceae</taxon>
        <taxon>Apostasioideae</taxon>
        <taxon>Apostasia</taxon>
    </lineage>
</organism>
<dbReference type="Pfam" id="PF00078">
    <property type="entry name" value="RVT_1"/>
    <property type="match status" value="1"/>
</dbReference>
<dbReference type="SUPFAM" id="SSF56672">
    <property type="entry name" value="DNA/RNA polymerases"/>
    <property type="match status" value="1"/>
</dbReference>
<dbReference type="Proteomes" id="UP000236161">
    <property type="component" value="Unassembled WGS sequence"/>
</dbReference>
<evidence type="ECO:0000313" key="2">
    <source>
        <dbReference type="EMBL" id="PKA62829.1"/>
    </source>
</evidence>
<evidence type="ECO:0000259" key="1">
    <source>
        <dbReference type="Pfam" id="PF00078"/>
    </source>
</evidence>
<reference evidence="2 3" key="1">
    <citation type="journal article" date="2017" name="Nature">
        <title>The Apostasia genome and the evolution of orchids.</title>
        <authorList>
            <person name="Zhang G.Q."/>
            <person name="Liu K.W."/>
            <person name="Li Z."/>
            <person name="Lohaus R."/>
            <person name="Hsiao Y.Y."/>
            <person name="Niu S.C."/>
            <person name="Wang J.Y."/>
            <person name="Lin Y.C."/>
            <person name="Xu Q."/>
            <person name="Chen L.J."/>
            <person name="Yoshida K."/>
            <person name="Fujiwara S."/>
            <person name="Wang Z.W."/>
            <person name="Zhang Y.Q."/>
            <person name="Mitsuda N."/>
            <person name="Wang M."/>
            <person name="Liu G.H."/>
            <person name="Pecoraro L."/>
            <person name="Huang H.X."/>
            <person name="Xiao X.J."/>
            <person name="Lin M."/>
            <person name="Wu X.Y."/>
            <person name="Wu W.L."/>
            <person name="Chen Y.Y."/>
            <person name="Chang S.B."/>
            <person name="Sakamoto S."/>
            <person name="Ohme-Takagi M."/>
            <person name="Yagi M."/>
            <person name="Zeng S.J."/>
            <person name="Shen C.Y."/>
            <person name="Yeh C.M."/>
            <person name="Luo Y.B."/>
            <person name="Tsai W.C."/>
            <person name="Van de Peer Y."/>
            <person name="Liu Z.J."/>
        </authorList>
    </citation>
    <scope>NUCLEOTIDE SEQUENCE [LARGE SCALE GENOMIC DNA]</scope>
    <source>
        <strain evidence="3">cv. Shenzhen</strain>
        <tissue evidence="2">Stem</tissue>
    </source>
</reference>